<evidence type="ECO:0000259" key="14">
    <source>
        <dbReference type="PROSITE" id="PS51767"/>
    </source>
</evidence>
<organism evidence="15 16">
    <name type="scientific">Chloropicon roscoffensis</name>
    <dbReference type="NCBI Taxonomy" id="1461544"/>
    <lineage>
        <taxon>Eukaryota</taxon>
        <taxon>Viridiplantae</taxon>
        <taxon>Chlorophyta</taxon>
        <taxon>Chloropicophyceae</taxon>
        <taxon>Chloropicales</taxon>
        <taxon>Chloropicaceae</taxon>
        <taxon>Chloropicon</taxon>
    </lineage>
</organism>
<evidence type="ECO:0000256" key="11">
    <source>
        <dbReference type="PIRSR" id="PIRSR601461-1"/>
    </source>
</evidence>
<dbReference type="SUPFAM" id="SSF50630">
    <property type="entry name" value="Acid proteases"/>
    <property type="match status" value="1"/>
</dbReference>
<dbReference type="InterPro" id="IPR001461">
    <property type="entry name" value="Aspartic_peptidase_A1"/>
</dbReference>
<accession>A0AAX4P2N3</accession>
<dbReference type="InterPro" id="IPR032799">
    <property type="entry name" value="TAXi_C"/>
</dbReference>
<keyword evidence="6" id="KW-0064">Aspartyl protease</keyword>
<keyword evidence="5" id="KW-0732">Signal</keyword>
<reference evidence="15 16" key="1">
    <citation type="submission" date="2024-03" db="EMBL/GenBank/DDBJ databases">
        <title>Complete genome sequence of the green alga Chloropicon roscoffensis RCC1871.</title>
        <authorList>
            <person name="Lemieux C."/>
            <person name="Pombert J.-F."/>
            <person name="Otis C."/>
            <person name="Turmel M."/>
        </authorList>
    </citation>
    <scope>NUCLEOTIDE SEQUENCE [LARGE SCALE GENOMIC DNA]</scope>
    <source>
        <strain evidence="15 16">RCC1871</strain>
    </source>
</reference>
<dbReference type="PRINTS" id="PR00792">
    <property type="entry name" value="PEPSIN"/>
</dbReference>
<evidence type="ECO:0000256" key="13">
    <source>
        <dbReference type="SAM" id="Phobius"/>
    </source>
</evidence>
<evidence type="ECO:0000256" key="1">
    <source>
        <dbReference type="ARBA" id="ARBA00004370"/>
    </source>
</evidence>
<dbReference type="InterPro" id="IPR034161">
    <property type="entry name" value="Pepsin-like_plant"/>
</dbReference>
<feature type="domain" description="Peptidase A1" evidence="14">
    <location>
        <begin position="149"/>
        <end position="526"/>
    </location>
</feature>
<evidence type="ECO:0000313" key="15">
    <source>
        <dbReference type="EMBL" id="WZN60330.1"/>
    </source>
</evidence>
<keyword evidence="8 13" id="KW-1133">Transmembrane helix</keyword>
<dbReference type="InterPro" id="IPR033121">
    <property type="entry name" value="PEPTIDASE_A1"/>
</dbReference>
<evidence type="ECO:0000256" key="10">
    <source>
        <dbReference type="ARBA" id="ARBA00023180"/>
    </source>
</evidence>
<name>A0AAX4P2N3_9CHLO</name>
<keyword evidence="7" id="KW-0378">Hydrolase</keyword>
<sequence length="533" mass="57756">MREVEGRRGARGSRSWGTPLVVYVVALAFFFMYVVYVAGATRVELRKIEANEVHEDTAFALLGATHRNAERKRVLKQQQRNTHQQHDDANPALSFPPLERGDVTLYTIADIAERAVSSRRGEPEPEPTPPPRSTPSSRLHGSISGTGYYAMDLALGTPPQTFRLIVDTGSTIAYVPCAFCGEECGLHIGRPFQPSASSTSDFIGCVSATCATFCGTRRCGCRPALEFLGKAQFSGPRLAVCSYERRYQEHSSSEGILVRDVCSIPGLPQAKVGFGCELRETGMIKSQNADGVVGFGSNPSGLVNQLSSQGAIDASFAVCMGEGDGEGGGGALFLGQSSIPATLREPYAWAKIQQSPGNPEFYAVGLRGIELGGGRVNVPWREYERGYGSVVDTGTTFLYLPDAAHRSFLQLLGAHLDKRRDKIRRTRSPNPRYPEDLCFEARDPARVSREEVVAAFPPLSVEMAGTGEWSDKIKVEFPAENYLFAAGGATCVGVYSNGNEGTLLGAVLLKNFLVNFDLKNQRIGFAKQDCGEL</sequence>
<evidence type="ECO:0000256" key="6">
    <source>
        <dbReference type="ARBA" id="ARBA00022750"/>
    </source>
</evidence>
<dbReference type="Proteomes" id="UP001472866">
    <property type="component" value="Chromosome 02"/>
</dbReference>
<evidence type="ECO:0000256" key="9">
    <source>
        <dbReference type="ARBA" id="ARBA00023136"/>
    </source>
</evidence>
<keyword evidence="4 13" id="KW-0812">Transmembrane</keyword>
<keyword evidence="3" id="KW-0645">Protease</keyword>
<dbReference type="Pfam" id="PF14543">
    <property type="entry name" value="TAXi_N"/>
    <property type="match status" value="1"/>
</dbReference>
<dbReference type="CDD" id="cd05476">
    <property type="entry name" value="pepsin_A_like_plant"/>
    <property type="match status" value="1"/>
</dbReference>
<gene>
    <name evidence="15" type="ORF">HKI87_02g18590</name>
</gene>
<dbReference type="AlphaFoldDB" id="A0AAX4P2N3"/>
<evidence type="ECO:0000256" key="4">
    <source>
        <dbReference type="ARBA" id="ARBA00022692"/>
    </source>
</evidence>
<dbReference type="InterPro" id="IPR032861">
    <property type="entry name" value="TAXi_N"/>
</dbReference>
<feature type="transmembrane region" description="Helical" evidence="13">
    <location>
        <begin position="20"/>
        <end position="39"/>
    </location>
</feature>
<feature type="active site" evidence="11">
    <location>
        <position position="167"/>
    </location>
</feature>
<evidence type="ECO:0000256" key="7">
    <source>
        <dbReference type="ARBA" id="ARBA00022801"/>
    </source>
</evidence>
<dbReference type="Gene3D" id="2.40.70.10">
    <property type="entry name" value="Acid Proteases"/>
    <property type="match status" value="2"/>
</dbReference>
<feature type="region of interest" description="Disordered" evidence="12">
    <location>
        <begin position="72"/>
        <end position="98"/>
    </location>
</feature>
<proteinExistence type="inferred from homology"/>
<keyword evidence="16" id="KW-1185">Reference proteome</keyword>
<dbReference type="GO" id="GO:0004190">
    <property type="term" value="F:aspartic-type endopeptidase activity"/>
    <property type="evidence" value="ECO:0007669"/>
    <property type="project" value="UniProtKB-KW"/>
</dbReference>
<dbReference type="PROSITE" id="PS51767">
    <property type="entry name" value="PEPTIDASE_A1"/>
    <property type="match status" value="1"/>
</dbReference>
<comment type="subcellular location">
    <subcellularLocation>
        <location evidence="1">Membrane</location>
    </subcellularLocation>
</comment>
<evidence type="ECO:0000256" key="3">
    <source>
        <dbReference type="ARBA" id="ARBA00022670"/>
    </source>
</evidence>
<dbReference type="PANTHER" id="PTHR13683">
    <property type="entry name" value="ASPARTYL PROTEASES"/>
    <property type="match status" value="1"/>
</dbReference>
<evidence type="ECO:0000256" key="12">
    <source>
        <dbReference type="SAM" id="MobiDB-lite"/>
    </source>
</evidence>
<dbReference type="EMBL" id="CP151502">
    <property type="protein sequence ID" value="WZN60330.1"/>
    <property type="molecule type" value="Genomic_DNA"/>
</dbReference>
<keyword evidence="10" id="KW-0325">Glycoprotein</keyword>
<feature type="active site" evidence="11">
    <location>
        <position position="392"/>
    </location>
</feature>
<evidence type="ECO:0000256" key="2">
    <source>
        <dbReference type="ARBA" id="ARBA00007447"/>
    </source>
</evidence>
<dbReference type="GO" id="GO:0016020">
    <property type="term" value="C:membrane"/>
    <property type="evidence" value="ECO:0007669"/>
    <property type="project" value="UniProtKB-SubCell"/>
</dbReference>
<evidence type="ECO:0000313" key="16">
    <source>
        <dbReference type="Proteomes" id="UP001472866"/>
    </source>
</evidence>
<dbReference type="PANTHER" id="PTHR13683:SF375">
    <property type="entry name" value="PEPTIDASE A1 DOMAIN-CONTAINING PROTEIN"/>
    <property type="match status" value="1"/>
</dbReference>
<dbReference type="InterPro" id="IPR021109">
    <property type="entry name" value="Peptidase_aspartic_dom_sf"/>
</dbReference>
<feature type="region of interest" description="Disordered" evidence="12">
    <location>
        <begin position="116"/>
        <end position="141"/>
    </location>
</feature>
<evidence type="ECO:0000256" key="8">
    <source>
        <dbReference type="ARBA" id="ARBA00022989"/>
    </source>
</evidence>
<dbReference type="Pfam" id="PF14541">
    <property type="entry name" value="TAXi_C"/>
    <property type="match status" value="1"/>
</dbReference>
<dbReference type="GO" id="GO:0006508">
    <property type="term" value="P:proteolysis"/>
    <property type="evidence" value="ECO:0007669"/>
    <property type="project" value="UniProtKB-KW"/>
</dbReference>
<protein>
    <submittedName>
        <fullName evidence="15">Aspartic peptidase</fullName>
    </submittedName>
</protein>
<keyword evidence="9 13" id="KW-0472">Membrane</keyword>
<evidence type="ECO:0000256" key="5">
    <source>
        <dbReference type="ARBA" id="ARBA00022729"/>
    </source>
</evidence>
<comment type="similarity">
    <text evidence="2">Belongs to the peptidase A1 family.</text>
</comment>